<proteinExistence type="inferred from homology"/>
<evidence type="ECO:0000256" key="1">
    <source>
        <dbReference type="ARBA" id="ARBA00006249"/>
    </source>
</evidence>
<dbReference type="AlphaFoldDB" id="A0A2T2ZYB4"/>
<comment type="similarity">
    <text evidence="1 8">Belongs to the tannase family.</text>
</comment>
<feature type="signal peptide" evidence="8">
    <location>
        <begin position="1"/>
        <end position="24"/>
    </location>
</feature>
<dbReference type="OrthoDB" id="3039123at2759"/>
<evidence type="ECO:0000256" key="6">
    <source>
        <dbReference type="ARBA" id="ARBA00022837"/>
    </source>
</evidence>
<evidence type="ECO:0000256" key="5">
    <source>
        <dbReference type="ARBA" id="ARBA00022801"/>
    </source>
</evidence>
<accession>A0A2T2ZYB4</accession>
<keyword evidence="10" id="KW-1185">Reference proteome</keyword>
<gene>
    <name evidence="9" type="ORF">BD289DRAFT_485521</name>
</gene>
<keyword evidence="5 8" id="KW-0378">Hydrolase</keyword>
<evidence type="ECO:0000313" key="10">
    <source>
        <dbReference type="Proteomes" id="UP000241462"/>
    </source>
</evidence>
<dbReference type="SUPFAM" id="SSF53474">
    <property type="entry name" value="alpha/beta-Hydrolases"/>
    <property type="match status" value="1"/>
</dbReference>
<dbReference type="PANTHER" id="PTHR33938">
    <property type="entry name" value="FERULOYL ESTERASE B-RELATED"/>
    <property type="match status" value="1"/>
</dbReference>
<dbReference type="EC" id="3.1.1.-" evidence="8"/>
<evidence type="ECO:0000313" key="9">
    <source>
        <dbReference type="EMBL" id="PSR79516.1"/>
    </source>
</evidence>
<keyword evidence="7" id="KW-1015">Disulfide bond</keyword>
<dbReference type="GO" id="GO:0030600">
    <property type="term" value="F:feruloyl esterase activity"/>
    <property type="evidence" value="ECO:0007669"/>
    <property type="project" value="UniProtKB-ARBA"/>
</dbReference>
<dbReference type="EMBL" id="KZ678564">
    <property type="protein sequence ID" value="PSR79516.1"/>
    <property type="molecule type" value="Genomic_DNA"/>
</dbReference>
<dbReference type="InParanoid" id="A0A2T2ZYB4"/>
<dbReference type="InterPro" id="IPR011118">
    <property type="entry name" value="Tannase/feruloyl_esterase"/>
</dbReference>
<dbReference type="PANTHER" id="PTHR33938:SF16">
    <property type="entry name" value="CARBOXYLIC ESTER HYDROLASE"/>
    <property type="match status" value="1"/>
</dbReference>
<dbReference type="InterPro" id="IPR029058">
    <property type="entry name" value="AB_hydrolase_fold"/>
</dbReference>
<keyword evidence="3" id="KW-0479">Metal-binding</keyword>
<evidence type="ECO:0000256" key="4">
    <source>
        <dbReference type="ARBA" id="ARBA00022729"/>
    </source>
</evidence>
<evidence type="ECO:0000256" key="3">
    <source>
        <dbReference type="ARBA" id="ARBA00022723"/>
    </source>
</evidence>
<dbReference type="Pfam" id="PF07519">
    <property type="entry name" value="Tannase"/>
    <property type="match status" value="1"/>
</dbReference>
<reference evidence="9 10" key="1">
    <citation type="journal article" date="2018" name="Mycol. Prog.">
        <title>Coniella lustricola, a new species from submerged detritus.</title>
        <authorList>
            <person name="Raudabaugh D.B."/>
            <person name="Iturriaga T."/>
            <person name="Carver A."/>
            <person name="Mondo S."/>
            <person name="Pangilinan J."/>
            <person name="Lipzen A."/>
            <person name="He G."/>
            <person name="Amirebrahimi M."/>
            <person name="Grigoriev I.V."/>
            <person name="Miller A.N."/>
        </authorList>
    </citation>
    <scope>NUCLEOTIDE SEQUENCE [LARGE SCALE GENOMIC DNA]</scope>
    <source>
        <strain evidence="9 10">B22-T-1</strain>
    </source>
</reference>
<evidence type="ECO:0000256" key="7">
    <source>
        <dbReference type="ARBA" id="ARBA00023157"/>
    </source>
</evidence>
<protein>
    <recommendedName>
        <fullName evidence="8">Carboxylic ester hydrolase</fullName>
        <ecNumber evidence="8">3.1.1.-</ecNumber>
    </recommendedName>
</protein>
<keyword evidence="2" id="KW-0719">Serine esterase</keyword>
<name>A0A2T2ZYB4_9PEZI</name>
<dbReference type="Proteomes" id="UP000241462">
    <property type="component" value="Unassembled WGS sequence"/>
</dbReference>
<feature type="chain" id="PRO_5015367413" description="Carboxylic ester hydrolase" evidence="8">
    <location>
        <begin position="25"/>
        <end position="592"/>
    </location>
</feature>
<organism evidence="9 10">
    <name type="scientific">Coniella lustricola</name>
    <dbReference type="NCBI Taxonomy" id="2025994"/>
    <lineage>
        <taxon>Eukaryota</taxon>
        <taxon>Fungi</taxon>
        <taxon>Dikarya</taxon>
        <taxon>Ascomycota</taxon>
        <taxon>Pezizomycotina</taxon>
        <taxon>Sordariomycetes</taxon>
        <taxon>Sordariomycetidae</taxon>
        <taxon>Diaporthales</taxon>
        <taxon>Schizoparmaceae</taxon>
        <taxon>Coniella</taxon>
    </lineage>
</organism>
<dbReference type="GO" id="GO:0046872">
    <property type="term" value="F:metal ion binding"/>
    <property type="evidence" value="ECO:0007669"/>
    <property type="project" value="UniProtKB-KW"/>
</dbReference>
<keyword evidence="6" id="KW-0106">Calcium</keyword>
<keyword evidence="4 8" id="KW-0732">Signal</keyword>
<sequence length="592" mass="63705">MAPLLARKTWSAGAFLALAAAVRGASLDDVCTPEYAAAALPPTGFYDYVGLTVNADSVTANPVTNYTVGPTDSVFFPAATFDYCNVTFTYSHTGRNDSVLLTLWLPTPDEFQNRWLSTGGGGYAINSGTGSLPGGVQYGAVAGQTDGGFGVDQSNAIDTFLVENGTVDWQDVYMFGYQAIRELTLLGRNFTANFFETNDTKVYTYYQGCSEGGREGWSQVQRFSDAFDGAAIGAPAFRFAFQQVQHLYSGVVEKTLDYYPPPCELEAIMNATILACDGLDGRLDGVVARTDLCTANFNINATLGLPYSCAASSGGGGFGGAGGGATTTPAQVGNVTAEAIAVAQTILDGLHDDEGNRVYFSYTPTSSWDDAETTYNADTGEWEATVSGLGGGFVHVLLQLQEGDNLASLDGITYSTLRDWIYQGWNEYQDSLMTNWPDLTPYKGAGGKVIHFHGESDFSIPAASSVRYWNSVREVLFPHLSYNDSVSAINDFYKLYLIPGAGHCDTNAYEPNGPFPQTNLAVLIDWVENGVQPVTLNGTVLQGDNLGANQQICAFPLRPYWANNGTTLQCQYDQASIDSWNYDIDAFALPVY</sequence>
<evidence type="ECO:0000256" key="2">
    <source>
        <dbReference type="ARBA" id="ARBA00022487"/>
    </source>
</evidence>
<evidence type="ECO:0000256" key="8">
    <source>
        <dbReference type="RuleBase" id="RU361238"/>
    </source>
</evidence>